<keyword evidence="8 10" id="KW-1133">Transmembrane helix</keyword>
<dbReference type="GO" id="GO:0022900">
    <property type="term" value="P:electron transport chain"/>
    <property type="evidence" value="ECO:0007669"/>
    <property type="project" value="UniProtKB-UniRule"/>
</dbReference>
<keyword evidence="12" id="KW-1185">Reference proteome</keyword>
<name>A0A1H9F9I4_9FLAO</name>
<evidence type="ECO:0000256" key="4">
    <source>
        <dbReference type="ARBA" id="ARBA00022643"/>
    </source>
</evidence>
<accession>A0A1H9F9I4</accession>
<evidence type="ECO:0000256" key="2">
    <source>
        <dbReference type="ARBA" id="ARBA00022553"/>
    </source>
</evidence>
<dbReference type="STRING" id="419940.SAMN05421824_1415"/>
<keyword evidence="7 10" id="KW-0249">Electron transport</keyword>
<evidence type="ECO:0000256" key="8">
    <source>
        <dbReference type="ARBA" id="ARBA00022989"/>
    </source>
</evidence>
<dbReference type="HAMAP" id="MF_00462">
    <property type="entry name" value="RsxD_RnfD"/>
    <property type="match status" value="1"/>
</dbReference>
<feature type="transmembrane region" description="Helical" evidence="10">
    <location>
        <begin position="198"/>
        <end position="218"/>
    </location>
</feature>
<keyword evidence="1 10" id="KW-0813">Transport</keyword>
<comment type="subcellular location">
    <subcellularLocation>
        <location evidence="10">Cell membrane</location>
        <topology evidence="10">Multi-pass membrane protein</topology>
    </subcellularLocation>
</comment>
<dbReference type="InterPro" id="IPR011303">
    <property type="entry name" value="RnfD_bac"/>
</dbReference>
<organism evidence="11 12">
    <name type="scientific">Hyunsoonleella jejuensis</name>
    <dbReference type="NCBI Taxonomy" id="419940"/>
    <lineage>
        <taxon>Bacteria</taxon>
        <taxon>Pseudomonadati</taxon>
        <taxon>Bacteroidota</taxon>
        <taxon>Flavobacteriia</taxon>
        <taxon>Flavobacteriales</taxon>
        <taxon>Flavobacteriaceae</taxon>
    </lineage>
</organism>
<proteinExistence type="inferred from homology"/>
<dbReference type="PANTHER" id="PTHR30578:SF0">
    <property type="entry name" value="ION-TRANSLOCATING OXIDOREDUCTASE COMPLEX SUBUNIT D"/>
    <property type="match status" value="1"/>
</dbReference>
<protein>
    <recommendedName>
        <fullName evidence="10">Ion-translocating oxidoreductase complex subunit D</fullName>
        <ecNumber evidence="10">7.-.-.-</ecNumber>
    </recommendedName>
    <alternativeName>
        <fullName evidence="10">Rnf electron transport complex subunit D</fullName>
    </alternativeName>
</protein>
<evidence type="ECO:0000256" key="1">
    <source>
        <dbReference type="ARBA" id="ARBA00022448"/>
    </source>
</evidence>
<evidence type="ECO:0000313" key="12">
    <source>
        <dbReference type="Proteomes" id="UP000198999"/>
    </source>
</evidence>
<comment type="subunit">
    <text evidence="10">The complex is composed of six subunits: RnfA, RnfB, RnfC, RnfD, RnfE and RnfG.</text>
</comment>
<dbReference type="Pfam" id="PF03116">
    <property type="entry name" value="NQR2_RnfD_RnfE"/>
    <property type="match status" value="1"/>
</dbReference>
<keyword evidence="9 10" id="KW-0472">Membrane</keyword>
<keyword evidence="6 10" id="KW-1278">Translocase</keyword>
<dbReference type="Proteomes" id="UP000198999">
    <property type="component" value="Unassembled WGS sequence"/>
</dbReference>
<dbReference type="AlphaFoldDB" id="A0A1H9F9I4"/>
<comment type="cofactor">
    <cofactor evidence="10">
        <name>FMN</name>
        <dbReference type="ChEBI" id="CHEBI:58210"/>
    </cofactor>
</comment>
<evidence type="ECO:0000256" key="3">
    <source>
        <dbReference type="ARBA" id="ARBA00022630"/>
    </source>
</evidence>
<dbReference type="PANTHER" id="PTHR30578">
    <property type="entry name" value="ELECTRON TRANSPORT COMPLEX PROTEIN RNFD"/>
    <property type="match status" value="1"/>
</dbReference>
<evidence type="ECO:0000256" key="9">
    <source>
        <dbReference type="ARBA" id="ARBA00023136"/>
    </source>
</evidence>
<evidence type="ECO:0000256" key="10">
    <source>
        <dbReference type="HAMAP-Rule" id="MF_00462"/>
    </source>
</evidence>
<feature type="transmembrane region" description="Helical" evidence="10">
    <location>
        <begin position="283"/>
        <end position="301"/>
    </location>
</feature>
<keyword evidence="4 10" id="KW-0288">FMN</keyword>
<sequence>MLKKTLDISSSPHIVKGRSTEDIMKNVVWALLPVVFFSVYSFGLNALLVIFTATFASVLTEHFLCKISKKETTVNDYSAVITGLLLGLSLPPSFPLWMAFVGGVIGIALGKYIFGGLGYNVFNPALVARAVLQAAFPVAITTWHPAFLTNRFSTISESILTWPFMEPQYDAVSGATPLSAFKFDGITTSTAELAFGQISGSTGETCAIIIALGGIYLIARNMMSWRIPVAVLLSAFLLSGVLYLLNSELYPSPVFMLLSGGLMLGAVYMATDMVSSPITPLGLWIYGGIIGVLTIIIRIWGGLSEGVMYSILLANAISPHIDSIIKNRVYGTKRKIKAI</sequence>
<feature type="transmembrane region" description="Helical" evidence="10">
    <location>
        <begin position="94"/>
        <end position="114"/>
    </location>
</feature>
<keyword evidence="5 10" id="KW-0812">Transmembrane</keyword>
<evidence type="ECO:0000256" key="6">
    <source>
        <dbReference type="ARBA" id="ARBA00022967"/>
    </source>
</evidence>
<evidence type="ECO:0000256" key="7">
    <source>
        <dbReference type="ARBA" id="ARBA00022982"/>
    </source>
</evidence>
<feature type="transmembrane region" description="Helical" evidence="10">
    <location>
        <begin position="225"/>
        <end position="244"/>
    </location>
</feature>
<dbReference type="GO" id="GO:0055085">
    <property type="term" value="P:transmembrane transport"/>
    <property type="evidence" value="ECO:0007669"/>
    <property type="project" value="InterPro"/>
</dbReference>
<dbReference type="OrthoDB" id="9776359at2"/>
<keyword evidence="2 10" id="KW-0597">Phosphoprotein</keyword>
<dbReference type="RefSeq" id="WP_092577914.1">
    <property type="nucleotide sequence ID" value="NZ_FOFN01000002.1"/>
</dbReference>
<evidence type="ECO:0000256" key="5">
    <source>
        <dbReference type="ARBA" id="ARBA00022692"/>
    </source>
</evidence>
<gene>
    <name evidence="10" type="primary">rnfD</name>
    <name evidence="11" type="ORF">SAMN05421824_1415</name>
</gene>
<comment type="similarity">
    <text evidence="10">Belongs to the NqrB/RnfD family.</text>
</comment>
<dbReference type="NCBIfam" id="TIGR01946">
    <property type="entry name" value="rnfD"/>
    <property type="match status" value="1"/>
</dbReference>
<feature type="transmembrane region" description="Helical" evidence="10">
    <location>
        <begin position="27"/>
        <end position="51"/>
    </location>
</feature>
<keyword evidence="10" id="KW-1003">Cell membrane</keyword>
<dbReference type="EC" id="7.-.-.-" evidence="10"/>
<feature type="transmembrane region" description="Helical" evidence="10">
    <location>
        <begin position="126"/>
        <end position="146"/>
    </location>
</feature>
<dbReference type="EMBL" id="FOFN01000002">
    <property type="protein sequence ID" value="SEQ34612.1"/>
    <property type="molecule type" value="Genomic_DNA"/>
</dbReference>
<comment type="function">
    <text evidence="10">Part of a membrane-bound complex that couples electron transfer with translocation of ions across the membrane.</text>
</comment>
<evidence type="ECO:0000313" key="11">
    <source>
        <dbReference type="EMBL" id="SEQ34612.1"/>
    </source>
</evidence>
<dbReference type="GO" id="GO:0005886">
    <property type="term" value="C:plasma membrane"/>
    <property type="evidence" value="ECO:0007669"/>
    <property type="project" value="UniProtKB-SubCell"/>
</dbReference>
<feature type="transmembrane region" description="Helical" evidence="10">
    <location>
        <begin position="250"/>
        <end position="271"/>
    </location>
</feature>
<keyword evidence="3 10" id="KW-0285">Flavoprotein</keyword>
<dbReference type="InterPro" id="IPR004338">
    <property type="entry name" value="NqrB/RnfD"/>
</dbReference>
<feature type="modified residue" description="FMN phosphoryl threonine" evidence="10">
    <location>
        <position position="176"/>
    </location>
</feature>
<reference evidence="11 12" key="1">
    <citation type="submission" date="2016-10" db="EMBL/GenBank/DDBJ databases">
        <authorList>
            <person name="de Groot N.N."/>
        </authorList>
    </citation>
    <scope>NUCLEOTIDE SEQUENCE [LARGE SCALE GENOMIC DNA]</scope>
    <source>
        <strain evidence="11 12">DSM 21035</strain>
    </source>
</reference>